<reference evidence="5" key="1">
    <citation type="journal article" date="2014" name="Front. Microbiol.">
        <title>High frequency of phylogenetically diverse reductive dehalogenase-homologous genes in deep subseafloor sedimentary metagenomes.</title>
        <authorList>
            <person name="Kawai M."/>
            <person name="Futagami T."/>
            <person name="Toyoda A."/>
            <person name="Takaki Y."/>
            <person name="Nishi S."/>
            <person name="Hori S."/>
            <person name="Arai W."/>
            <person name="Tsubouchi T."/>
            <person name="Morono Y."/>
            <person name="Uchiyama I."/>
            <person name="Ito T."/>
            <person name="Fujiyama A."/>
            <person name="Inagaki F."/>
            <person name="Takami H."/>
        </authorList>
    </citation>
    <scope>NUCLEOTIDE SEQUENCE</scope>
    <source>
        <strain evidence="5">Expedition CK06-06</strain>
    </source>
</reference>
<keyword evidence="1" id="KW-0479">Metal-binding</keyword>
<dbReference type="Pfam" id="PF08240">
    <property type="entry name" value="ADH_N"/>
    <property type="match status" value="1"/>
</dbReference>
<evidence type="ECO:0000313" key="5">
    <source>
        <dbReference type="EMBL" id="GAG85850.1"/>
    </source>
</evidence>
<dbReference type="PANTHER" id="PTHR43401:SF2">
    <property type="entry name" value="L-THREONINE 3-DEHYDROGENASE"/>
    <property type="match status" value="1"/>
</dbReference>
<comment type="caution">
    <text evidence="5">The sequence shown here is derived from an EMBL/GenBank/DDBJ whole genome shotgun (WGS) entry which is preliminary data.</text>
</comment>
<dbReference type="PROSITE" id="PS00059">
    <property type="entry name" value="ADH_ZINC"/>
    <property type="match status" value="1"/>
</dbReference>
<protein>
    <recommendedName>
        <fullName evidence="4">Alcohol dehydrogenase-like N-terminal domain-containing protein</fullName>
    </recommendedName>
</protein>
<dbReference type="InterPro" id="IPR011032">
    <property type="entry name" value="GroES-like_sf"/>
</dbReference>
<dbReference type="PANTHER" id="PTHR43401">
    <property type="entry name" value="L-THREONINE 3-DEHYDROGENASE"/>
    <property type="match status" value="1"/>
</dbReference>
<evidence type="ECO:0000256" key="3">
    <source>
        <dbReference type="ARBA" id="ARBA00023002"/>
    </source>
</evidence>
<dbReference type="SUPFAM" id="SSF50129">
    <property type="entry name" value="GroES-like"/>
    <property type="match status" value="1"/>
</dbReference>
<accession>X1ASX8</accession>
<gene>
    <name evidence="5" type="ORF">S01H4_36336</name>
</gene>
<evidence type="ECO:0000259" key="4">
    <source>
        <dbReference type="Pfam" id="PF08240"/>
    </source>
</evidence>
<evidence type="ECO:0000256" key="1">
    <source>
        <dbReference type="ARBA" id="ARBA00022723"/>
    </source>
</evidence>
<keyword evidence="3" id="KW-0560">Oxidoreductase</keyword>
<dbReference type="InterPro" id="IPR050129">
    <property type="entry name" value="Zn_alcohol_dh"/>
</dbReference>
<feature type="non-terminal residue" evidence="5">
    <location>
        <position position="117"/>
    </location>
</feature>
<dbReference type="AlphaFoldDB" id="X1ASX8"/>
<dbReference type="EMBL" id="BART01019412">
    <property type="protein sequence ID" value="GAG85850.1"/>
    <property type="molecule type" value="Genomic_DNA"/>
</dbReference>
<dbReference type="GO" id="GO:0008270">
    <property type="term" value="F:zinc ion binding"/>
    <property type="evidence" value="ECO:0007669"/>
    <property type="project" value="InterPro"/>
</dbReference>
<feature type="domain" description="Alcohol dehydrogenase-like N-terminal" evidence="4">
    <location>
        <begin position="26"/>
        <end position="114"/>
    </location>
</feature>
<dbReference type="InterPro" id="IPR013154">
    <property type="entry name" value="ADH-like_N"/>
</dbReference>
<dbReference type="Gene3D" id="3.90.180.10">
    <property type="entry name" value="Medium-chain alcohol dehydrogenases, catalytic domain"/>
    <property type="match status" value="1"/>
</dbReference>
<dbReference type="GO" id="GO:0016491">
    <property type="term" value="F:oxidoreductase activity"/>
    <property type="evidence" value="ECO:0007669"/>
    <property type="project" value="UniProtKB-KW"/>
</dbReference>
<organism evidence="5">
    <name type="scientific">marine sediment metagenome</name>
    <dbReference type="NCBI Taxonomy" id="412755"/>
    <lineage>
        <taxon>unclassified sequences</taxon>
        <taxon>metagenomes</taxon>
        <taxon>ecological metagenomes</taxon>
    </lineage>
</organism>
<name>X1ASX8_9ZZZZ</name>
<dbReference type="InterPro" id="IPR002328">
    <property type="entry name" value="ADH_Zn_CS"/>
</dbReference>
<evidence type="ECO:0000256" key="2">
    <source>
        <dbReference type="ARBA" id="ARBA00022833"/>
    </source>
</evidence>
<keyword evidence="2" id="KW-0862">Zinc</keyword>
<proteinExistence type="predicted"/>
<sequence>MKALVKATSGVGIEMQDQPMPQMGINDVLIKINKTSICGTDLHIYNWDEWAQSTIKPPMIIGHEFAGSIVDMGKEVKGLKVDQRVSGEGHLTCGFCRNCRAGQRHLCRNTIGVGVNR</sequence>